<keyword evidence="4" id="KW-0968">Cytoplasmic vesicle</keyword>
<reference evidence="7 8" key="1">
    <citation type="submission" date="2019-04" db="EMBL/GenBank/DDBJ databases">
        <authorList>
            <consortium name="Wellcome Sanger Institute Data Sharing"/>
        </authorList>
    </citation>
    <scope>NUCLEOTIDE SEQUENCE [LARGE SCALE GENOMIC DNA]</scope>
</reference>
<dbReference type="Gene3D" id="1.25.40.90">
    <property type="match status" value="1"/>
</dbReference>
<keyword evidence="3" id="KW-0333">Golgi apparatus</keyword>
<dbReference type="PANTHER" id="PTHR21514">
    <property type="entry name" value="AP-4 COMPLEX ACCESSORY SUBUNIT TEPSIN"/>
    <property type="match status" value="1"/>
</dbReference>
<evidence type="ECO:0000313" key="8">
    <source>
        <dbReference type="Proteomes" id="UP000694397"/>
    </source>
</evidence>
<dbReference type="AlphaFoldDB" id="A0A8C9WTS3"/>
<dbReference type="Pfam" id="PF25827">
    <property type="entry name" value="TVHS-like"/>
    <property type="match status" value="1"/>
</dbReference>
<evidence type="ECO:0000313" key="7">
    <source>
        <dbReference type="Ensembl" id="ENSSFOP00015078543.1"/>
    </source>
</evidence>
<dbReference type="PROSITE" id="PS50942">
    <property type="entry name" value="ENTH"/>
    <property type="match status" value="1"/>
</dbReference>
<evidence type="ECO:0000256" key="3">
    <source>
        <dbReference type="ARBA" id="ARBA00023034"/>
    </source>
</evidence>
<dbReference type="OrthoDB" id="118154at2759"/>
<name>A0A8C9WTS3_SCLFO</name>
<reference evidence="7" key="2">
    <citation type="submission" date="2025-08" db="UniProtKB">
        <authorList>
            <consortium name="Ensembl"/>
        </authorList>
    </citation>
    <scope>IDENTIFICATION</scope>
</reference>
<protein>
    <submittedName>
        <fullName evidence="7">TEPSIN adaptor related protein complex 4 accessory protein</fullName>
    </submittedName>
</protein>
<evidence type="ECO:0000256" key="5">
    <source>
        <dbReference type="SAM" id="MobiDB-lite"/>
    </source>
</evidence>
<evidence type="ECO:0000256" key="1">
    <source>
        <dbReference type="ARBA" id="ARBA00004541"/>
    </source>
</evidence>
<feature type="compositionally biased region" description="Basic and acidic residues" evidence="5">
    <location>
        <begin position="211"/>
        <end position="221"/>
    </location>
</feature>
<feature type="compositionally biased region" description="Low complexity" evidence="5">
    <location>
        <begin position="195"/>
        <end position="210"/>
    </location>
</feature>
<feature type="compositionally biased region" description="Polar residues" evidence="5">
    <location>
        <begin position="474"/>
        <end position="489"/>
    </location>
</feature>
<dbReference type="SUPFAM" id="SSF48464">
    <property type="entry name" value="ENTH/VHS domain"/>
    <property type="match status" value="1"/>
</dbReference>
<dbReference type="InterPro" id="IPR035802">
    <property type="entry name" value="ENTH/VHS_tepsin"/>
</dbReference>
<sequence length="489" mass="51484">GDVMATLMERLAFLQKVPTLMKATSDDDTPCPGYLFEEIGKISHESAGCCQCLLEYLLERLQSDSCHVKLKALKLLQHLCGVGSPPFVTELRRNATFIQEVTVFSGPPDPVHGTALHQRVRAAAQELASQLFTDTMSPLPPLSPCEVAVPTVGEQASLSLSLSHDWCPGVAGGGWEDSDSGHSSRDSSQENGDISRASVAGSSRSGTGSRESGDLSERVEAVHPGDCGQEVAVVGSLTEGSRVFLSREETQRFLKECAILNCEVVVELLCGKLHEPTHTRALCAIASLMSSDLLSLDQIYASTHKRLAQLSEGTPGPVADKATKILRQFEALMGGAKRQPPSCHTAPGPSARDSLPTLPAAFLLPVAPTEGSGNEKGAPRSDPQLSLTLGPASTSTRGQDGGDVGGEGGRRAIADPCRGSQQPDRRMEPQPEAGPAPDPPGGKLSLFSGMDLVTRGKPARPPVATRGGAETDSSRPGRQQVSAFSFVSL</sequence>
<feature type="compositionally biased region" description="Polar residues" evidence="5">
    <location>
        <begin position="383"/>
        <end position="396"/>
    </location>
</feature>
<feature type="domain" description="ENTH" evidence="6">
    <location>
        <begin position="8"/>
        <end position="141"/>
    </location>
</feature>
<accession>A0A8C9WTS3</accession>
<dbReference type="InterPro" id="IPR058028">
    <property type="entry name" value="Tepsin_VHS/ENTH-like"/>
</dbReference>
<dbReference type="Proteomes" id="UP000694397">
    <property type="component" value="Chromosome 3"/>
</dbReference>
<dbReference type="Ensembl" id="ENSSFOT00015060243.1">
    <property type="protein sequence ID" value="ENSSFOP00015078543.1"/>
    <property type="gene ID" value="ENSSFOG00015031026.1"/>
</dbReference>
<dbReference type="PANTHER" id="PTHR21514:SF0">
    <property type="entry name" value="AP-4 COMPLEX ACCESSORY SUBUNIT TEPSIN"/>
    <property type="match status" value="1"/>
</dbReference>
<gene>
    <name evidence="7" type="primary">TEPSIN</name>
    <name evidence="7" type="synonym">tepsin</name>
</gene>
<reference evidence="7" key="3">
    <citation type="submission" date="2025-09" db="UniProtKB">
        <authorList>
            <consortium name="Ensembl"/>
        </authorList>
    </citation>
    <scope>IDENTIFICATION</scope>
</reference>
<feature type="compositionally biased region" description="Basic and acidic residues" evidence="5">
    <location>
        <begin position="179"/>
        <end position="188"/>
    </location>
</feature>
<evidence type="ECO:0000256" key="2">
    <source>
        <dbReference type="ARBA" id="ARBA00004601"/>
    </source>
</evidence>
<dbReference type="InterPro" id="IPR008942">
    <property type="entry name" value="ENTH_VHS"/>
</dbReference>
<keyword evidence="8" id="KW-1185">Reference proteome</keyword>
<dbReference type="InterPro" id="IPR013809">
    <property type="entry name" value="ENTH"/>
</dbReference>
<dbReference type="GO" id="GO:0032588">
    <property type="term" value="C:trans-Golgi network membrane"/>
    <property type="evidence" value="ECO:0007669"/>
    <property type="project" value="TreeGrafter"/>
</dbReference>
<comment type="subcellular location">
    <subcellularLocation>
        <location evidence="1">Cytoplasmic vesicle</location>
    </subcellularLocation>
    <subcellularLocation>
        <location evidence="2">Golgi apparatus</location>
        <location evidence="2">trans-Golgi network</location>
    </subcellularLocation>
</comment>
<feature type="region of interest" description="Disordered" evidence="5">
    <location>
        <begin position="335"/>
        <end position="489"/>
    </location>
</feature>
<organism evidence="7 8">
    <name type="scientific">Scleropages formosus</name>
    <name type="common">Asian bonytongue</name>
    <name type="synonym">Osteoglossum formosum</name>
    <dbReference type="NCBI Taxonomy" id="113540"/>
    <lineage>
        <taxon>Eukaryota</taxon>
        <taxon>Metazoa</taxon>
        <taxon>Chordata</taxon>
        <taxon>Craniata</taxon>
        <taxon>Vertebrata</taxon>
        <taxon>Euteleostomi</taxon>
        <taxon>Actinopterygii</taxon>
        <taxon>Neopterygii</taxon>
        <taxon>Teleostei</taxon>
        <taxon>Osteoglossocephala</taxon>
        <taxon>Osteoglossomorpha</taxon>
        <taxon>Osteoglossiformes</taxon>
        <taxon>Osteoglossidae</taxon>
        <taxon>Scleropages</taxon>
    </lineage>
</organism>
<evidence type="ECO:0000259" key="6">
    <source>
        <dbReference type="PROSITE" id="PS50942"/>
    </source>
</evidence>
<dbReference type="GO" id="GO:0031410">
    <property type="term" value="C:cytoplasmic vesicle"/>
    <property type="evidence" value="ECO:0007669"/>
    <property type="project" value="UniProtKB-SubCell"/>
</dbReference>
<evidence type="ECO:0000256" key="4">
    <source>
        <dbReference type="ARBA" id="ARBA00023329"/>
    </source>
</evidence>
<dbReference type="Pfam" id="PF01417">
    <property type="entry name" value="ENTH"/>
    <property type="match status" value="1"/>
</dbReference>
<dbReference type="CDD" id="cd03572">
    <property type="entry name" value="ENTH_like_Tepsin"/>
    <property type="match status" value="1"/>
</dbReference>
<feature type="region of interest" description="Disordered" evidence="5">
    <location>
        <begin position="173"/>
        <end position="221"/>
    </location>
</feature>
<proteinExistence type="predicted"/>
<dbReference type="GeneTree" id="ENSGT00390000015076"/>
<dbReference type="InterPro" id="IPR039273">
    <property type="entry name" value="TEPSIN"/>
</dbReference>